<feature type="transmembrane region" description="Helical" evidence="1">
    <location>
        <begin position="77"/>
        <end position="98"/>
    </location>
</feature>
<evidence type="ECO:0000313" key="2">
    <source>
        <dbReference type="EMBL" id="KYG26012.1"/>
    </source>
</evidence>
<dbReference type="EMBL" id="LTAO01000039">
    <property type="protein sequence ID" value="KYG26012.1"/>
    <property type="molecule type" value="Genomic_DNA"/>
</dbReference>
<keyword evidence="1" id="KW-0812">Transmembrane</keyword>
<dbReference type="STRING" id="519424.AZF04_13070"/>
<dbReference type="Proteomes" id="UP000075806">
    <property type="component" value="Unassembled WGS sequence"/>
</dbReference>
<feature type="transmembrane region" description="Helical" evidence="1">
    <location>
        <begin position="5"/>
        <end position="22"/>
    </location>
</feature>
<keyword evidence="3" id="KW-1185">Reference proteome</keyword>
<gene>
    <name evidence="2" type="ORF">AZF04_13070</name>
</gene>
<protein>
    <submittedName>
        <fullName evidence="2">Uncharacterized protein</fullName>
    </submittedName>
</protein>
<dbReference type="AlphaFoldDB" id="A0A162CQF9"/>
<sequence>MKAKYVIPIIIISIIGNGVNLYNFPLGFLSIFILLMVILPNIFNGVIVYGRKMKSKGYKSILIDTMVDFDAINHSKIIYIVGLILLYMLGAAFMIFQLTQFEYWQNFITINANVLPSFVSNLFFMIVGDILFLASLVVVIMHFRYMFREAPVFQKSNKSKYI</sequence>
<reference evidence="2" key="1">
    <citation type="submission" date="2016-02" db="EMBL/GenBank/DDBJ databases">
        <title>Genome sequence of Bacillus trypoxylicola KCTC 13244(T).</title>
        <authorList>
            <person name="Jeong H."/>
            <person name="Park S.-H."/>
            <person name="Choi S.-K."/>
        </authorList>
    </citation>
    <scope>NUCLEOTIDE SEQUENCE [LARGE SCALE GENOMIC DNA]</scope>
    <source>
        <strain evidence="2">KCTC 13244</strain>
    </source>
</reference>
<organism evidence="2 3">
    <name type="scientific">Alkalihalobacillus trypoxylicola</name>
    <dbReference type="NCBI Taxonomy" id="519424"/>
    <lineage>
        <taxon>Bacteria</taxon>
        <taxon>Bacillati</taxon>
        <taxon>Bacillota</taxon>
        <taxon>Bacilli</taxon>
        <taxon>Bacillales</taxon>
        <taxon>Bacillaceae</taxon>
        <taxon>Alkalihalobacillus</taxon>
    </lineage>
</organism>
<dbReference type="RefSeq" id="WP_061950191.1">
    <property type="nucleotide sequence ID" value="NZ_LTAO01000039.1"/>
</dbReference>
<comment type="caution">
    <text evidence="2">The sequence shown here is derived from an EMBL/GenBank/DDBJ whole genome shotgun (WGS) entry which is preliminary data.</text>
</comment>
<accession>A0A162CQF9</accession>
<keyword evidence="1" id="KW-1133">Transmembrane helix</keyword>
<dbReference type="OrthoDB" id="9979712at2"/>
<evidence type="ECO:0000313" key="3">
    <source>
        <dbReference type="Proteomes" id="UP000075806"/>
    </source>
</evidence>
<feature type="transmembrane region" description="Helical" evidence="1">
    <location>
        <begin position="118"/>
        <end position="140"/>
    </location>
</feature>
<name>A0A162CQF9_9BACI</name>
<proteinExistence type="predicted"/>
<evidence type="ECO:0000256" key="1">
    <source>
        <dbReference type="SAM" id="Phobius"/>
    </source>
</evidence>
<feature type="transmembrane region" description="Helical" evidence="1">
    <location>
        <begin position="28"/>
        <end position="49"/>
    </location>
</feature>
<keyword evidence="1" id="KW-0472">Membrane</keyword>